<keyword evidence="1" id="KW-0010">Activator</keyword>
<dbReference type="SMART" id="SM00849">
    <property type="entry name" value="Lactamase_B"/>
    <property type="match status" value="1"/>
</dbReference>
<comment type="caution">
    <text evidence="4">The sequence shown here is derived from an EMBL/GenBank/DDBJ whole genome shotgun (WGS) entry which is preliminary data.</text>
</comment>
<dbReference type="Gene3D" id="3.60.15.10">
    <property type="entry name" value="Ribonuclease Z/Hydroxyacylglutathione hydrolase-like"/>
    <property type="match status" value="1"/>
</dbReference>
<dbReference type="OrthoDB" id="9761531at2"/>
<dbReference type="SUPFAM" id="SSF57884">
    <property type="entry name" value="Ada DNA repair protein, N-terminal domain (N-Ada 10)"/>
    <property type="match status" value="1"/>
</dbReference>
<sequence>MKKTLFVMLLLVFVFLTGCTTNSSSLNTETKKATVVNGTMKVHFIDVGQGDAILIQQGESTMLIDAGDNQYGETVVNYLKDQGVQTLDYVIGTHPHADHIGGLDVVINNFEVKKIIMPKVGHTTKTYEDLLLAIKNKGLKITTPVVGETNDLGDSQFTIIGPNAESYNSLNDYSVAIKLAYGNTSFVFTGDAEENAEKEMLALGIDLKADVLKIPHHGSSSSLSDAFLKAVAPKIGVIQLGADNDYGHPHEETMAKLAGVELYRTDNNGTVVIESDGTNLSVKTQKAGNDTSTANTQKVVQQENTATTADTGSYIGNINSHVYHTVTCSSLPLEKNRVYFDTEEEAIAAGYRPHEECNK</sequence>
<keyword evidence="2" id="KW-0732">Signal</keyword>
<dbReference type="GO" id="GO:0003677">
    <property type="term" value="F:DNA binding"/>
    <property type="evidence" value="ECO:0007669"/>
    <property type="project" value="InterPro"/>
</dbReference>
<dbReference type="STRING" id="52689.AKG39_16815"/>
<dbReference type="InterPro" id="IPR004026">
    <property type="entry name" value="Ada_DNA_repair_Zn-bd"/>
</dbReference>
<dbReference type="Pfam" id="PF02805">
    <property type="entry name" value="Ada_Zn_binding"/>
    <property type="match status" value="1"/>
</dbReference>
<reference evidence="5" key="1">
    <citation type="submission" date="2015-07" db="EMBL/GenBank/DDBJ databases">
        <title>Draft genome sequence of Acetobacterium bakii DSM 8293, a potential psychrophilic chemical producer through syngas fermentation.</title>
        <authorList>
            <person name="Song Y."/>
            <person name="Hwang S."/>
            <person name="Cho B.-K."/>
        </authorList>
    </citation>
    <scope>NUCLEOTIDE SEQUENCE [LARGE SCALE GENOMIC DNA]</scope>
    <source>
        <strain evidence="5">DSM 8239</strain>
    </source>
</reference>
<dbReference type="InterPro" id="IPR035451">
    <property type="entry name" value="Ada-like_dom_sf"/>
</dbReference>
<organism evidence="4 5">
    <name type="scientific">Acetobacterium bakii</name>
    <dbReference type="NCBI Taxonomy" id="52689"/>
    <lineage>
        <taxon>Bacteria</taxon>
        <taxon>Bacillati</taxon>
        <taxon>Bacillota</taxon>
        <taxon>Clostridia</taxon>
        <taxon>Eubacteriales</taxon>
        <taxon>Eubacteriaceae</taxon>
        <taxon>Acetobacterium</taxon>
    </lineage>
</organism>
<dbReference type="GO" id="GO:0008270">
    <property type="term" value="F:zinc ion binding"/>
    <property type="evidence" value="ECO:0007669"/>
    <property type="project" value="InterPro"/>
</dbReference>
<evidence type="ECO:0000313" key="5">
    <source>
        <dbReference type="Proteomes" id="UP000036873"/>
    </source>
</evidence>
<dbReference type="InterPro" id="IPR001279">
    <property type="entry name" value="Metallo-B-lactamas"/>
</dbReference>
<gene>
    <name evidence="4" type="ORF">AKG39_16815</name>
</gene>
<protein>
    <recommendedName>
        <fullName evidence="3">Metallo-beta-lactamase domain-containing protein</fullName>
    </recommendedName>
</protein>
<dbReference type="InterPro" id="IPR035681">
    <property type="entry name" value="ComA-like_MBL"/>
</dbReference>
<keyword evidence="5" id="KW-1185">Reference proteome</keyword>
<evidence type="ECO:0000256" key="2">
    <source>
        <dbReference type="SAM" id="SignalP"/>
    </source>
</evidence>
<dbReference type="Proteomes" id="UP000036873">
    <property type="component" value="Unassembled WGS sequence"/>
</dbReference>
<dbReference type="RefSeq" id="WP_083439632.1">
    <property type="nucleotide sequence ID" value="NZ_LGYO01000051.1"/>
</dbReference>
<dbReference type="EMBL" id="LGYO01000051">
    <property type="protein sequence ID" value="KNZ40607.1"/>
    <property type="molecule type" value="Genomic_DNA"/>
</dbReference>
<dbReference type="InterPro" id="IPR036866">
    <property type="entry name" value="RibonucZ/Hydroxyglut_hydro"/>
</dbReference>
<name>A0A0L6TX07_9FIRM</name>
<feature type="domain" description="Metallo-beta-lactamase" evidence="3">
    <location>
        <begin position="49"/>
        <end position="242"/>
    </location>
</feature>
<proteinExistence type="predicted"/>
<dbReference type="CDD" id="cd07731">
    <property type="entry name" value="ComA-like_MBL-fold"/>
    <property type="match status" value="1"/>
</dbReference>
<dbReference type="PANTHER" id="PTHR30619">
    <property type="entry name" value="DNA INTERNALIZATION/COMPETENCE PROTEIN COMEC/REC2"/>
    <property type="match status" value="1"/>
</dbReference>
<dbReference type="InterPro" id="IPR052159">
    <property type="entry name" value="Competence_DNA_uptake"/>
</dbReference>
<evidence type="ECO:0000313" key="4">
    <source>
        <dbReference type="EMBL" id="KNZ40607.1"/>
    </source>
</evidence>
<dbReference type="GO" id="GO:0006355">
    <property type="term" value="P:regulation of DNA-templated transcription"/>
    <property type="evidence" value="ECO:0007669"/>
    <property type="project" value="InterPro"/>
</dbReference>
<evidence type="ECO:0000256" key="1">
    <source>
        <dbReference type="ARBA" id="ARBA00023159"/>
    </source>
</evidence>
<dbReference type="Gene3D" id="3.40.10.10">
    <property type="entry name" value="DNA Methylphosphotriester Repair Domain"/>
    <property type="match status" value="1"/>
</dbReference>
<evidence type="ECO:0000259" key="3">
    <source>
        <dbReference type="SMART" id="SM00849"/>
    </source>
</evidence>
<accession>A0A0L6TX07</accession>
<dbReference type="AlphaFoldDB" id="A0A0L6TX07"/>
<feature type="chain" id="PRO_5038878972" description="Metallo-beta-lactamase domain-containing protein" evidence="2">
    <location>
        <begin position="24"/>
        <end position="359"/>
    </location>
</feature>
<dbReference type="GO" id="GO:0006281">
    <property type="term" value="P:DNA repair"/>
    <property type="evidence" value="ECO:0007669"/>
    <property type="project" value="InterPro"/>
</dbReference>
<dbReference type="PANTHER" id="PTHR30619:SF7">
    <property type="entry name" value="BETA-LACTAMASE DOMAIN PROTEIN"/>
    <property type="match status" value="1"/>
</dbReference>
<dbReference type="Pfam" id="PF00753">
    <property type="entry name" value="Lactamase_B"/>
    <property type="match status" value="1"/>
</dbReference>
<feature type="signal peptide" evidence="2">
    <location>
        <begin position="1"/>
        <end position="23"/>
    </location>
</feature>
<dbReference type="GO" id="GO:0008168">
    <property type="term" value="F:methyltransferase activity"/>
    <property type="evidence" value="ECO:0007669"/>
    <property type="project" value="InterPro"/>
</dbReference>
<dbReference type="SUPFAM" id="SSF56281">
    <property type="entry name" value="Metallo-hydrolase/oxidoreductase"/>
    <property type="match status" value="1"/>
</dbReference>
<dbReference type="PROSITE" id="PS51257">
    <property type="entry name" value="PROKAR_LIPOPROTEIN"/>
    <property type="match status" value="1"/>
</dbReference>